<dbReference type="InterPro" id="IPR006311">
    <property type="entry name" value="TAT_signal"/>
</dbReference>
<keyword evidence="4" id="KW-1185">Reference proteome</keyword>
<protein>
    <submittedName>
        <fullName evidence="3">Gfo/Idh/MocA family protein</fullName>
    </submittedName>
</protein>
<evidence type="ECO:0000259" key="2">
    <source>
        <dbReference type="Pfam" id="PF22725"/>
    </source>
</evidence>
<accession>A0ABW5KBQ5</accession>
<dbReference type="RefSeq" id="WP_380899696.1">
    <property type="nucleotide sequence ID" value="NZ_JBHUEG010000002.1"/>
</dbReference>
<dbReference type="Gene3D" id="3.30.360.10">
    <property type="entry name" value="Dihydrodipicolinate Reductase, domain 2"/>
    <property type="match status" value="1"/>
</dbReference>
<dbReference type="EMBL" id="JBHULR010000001">
    <property type="protein sequence ID" value="MFD2546169.1"/>
    <property type="molecule type" value="Genomic_DNA"/>
</dbReference>
<dbReference type="SUPFAM" id="SSF55347">
    <property type="entry name" value="Glyceraldehyde-3-phosphate dehydrogenase-like, C-terminal domain"/>
    <property type="match status" value="1"/>
</dbReference>
<sequence length="426" mass="48173">MTNRREFIKNSSLLIGASALNTGLMASADLPKNKTINVGLIGCGGRGTGAVFQALDADPDVRVTALADVFDDNLNNTLTSLKEKYGERIEVTEKSSYVGFDAYEKLITSKKVDVVLLCTPPNFRPAHITLAVQYGKHIFCEKPVAIDIPGLHQVEAAVKLAKEKKLCLVSGFCFRYSFPNREVISRVYSGAIGDIKSISTFRHGGELSYKERQPNWSDLAYQLRNWYYYQRYSGDMIVEQTIHSIDYMSWILQNELPTKVTATGGRQSRPWNKYGNVFDHFTVEYEYHDGFRGFHFGRQQNGTTPRNTVEVMGTKGHVNIALNSSYEIIGEQPWKNTERLNNMYQTQHDELFQAIRNKETINDGDFMVTSTLLAIWGRLSAYSGKSLTYDEVIHSVETLGPPIDDYNWDMKVDQLAIARPGSYKFS</sequence>
<comment type="caution">
    <text evidence="3">The sequence shown here is derived from an EMBL/GenBank/DDBJ whole genome shotgun (WGS) entry which is preliminary data.</text>
</comment>
<proteinExistence type="predicted"/>
<dbReference type="PROSITE" id="PS51318">
    <property type="entry name" value="TAT"/>
    <property type="match status" value="1"/>
</dbReference>
<dbReference type="PANTHER" id="PTHR43818">
    <property type="entry name" value="BCDNA.GH03377"/>
    <property type="match status" value="1"/>
</dbReference>
<dbReference type="SUPFAM" id="SSF51735">
    <property type="entry name" value="NAD(P)-binding Rossmann-fold domains"/>
    <property type="match status" value="1"/>
</dbReference>
<dbReference type="Gene3D" id="3.40.50.720">
    <property type="entry name" value="NAD(P)-binding Rossmann-like Domain"/>
    <property type="match status" value="1"/>
</dbReference>
<dbReference type="Pfam" id="PF01408">
    <property type="entry name" value="GFO_IDH_MocA"/>
    <property type="match status" value="1"/>
</dbReference>
<reference evidence="4" key="1">
    <citation type="journal article" date="2019" name="Int. J. Syst. Evol. Microbiol.">
        <title>The Global Catalogue of Microorganisms (GCM) 10K type strain sequencing project: providing services to taxonomists for standard genome sequencing and annotation.</title>
        <authorList>
            <consortium name="The Broad Institute Genomics Platform"/>
            <consortium name="The Broad Institute Genome Sequencing Center for Infectious Disease"/>
            <person name="Wu L."/>
            <person name="Ma J."/>
        </authorList>
    </citation>
    <scope>NUCLEOTIDE SEQUENCE [LARGE SCALE GENOMIC DNA]</scope>
    <source>
        <strain evidence="4">KCTC 42662</strain>
    </source>
</reference>
<dbReference type="Pfam" id="PF22725">
    <property type="entry name" value="GFO_IDH_MocA_C3"/>
    <property type="match status" value="1"/>
</dbReference>
<evidence type="ECO:0000313" key="4">
    <source>
        <dbReference type="Proteomes" id="UP001597545"/>
    </source>
</evidence>
<name>A0ABW5KBQ5_9SPHI</name>
<evidence type="ECO:0000313" key="3">
    <source>
        <dbReference type="EMBL" id="MFD2546169.1"/>
    </source>
</evidence>
<dbReference type="InterPro" id="IPR055170">
    <property type="entry name" value="GFO_IDH_MocA-like_dom"/>
</dbReference>
<dbReference type="Proteomes" id="UP001597545">
    <property type="component" value="Unassembled WGS sequence"/>
</dbReference>
<dbReference type="InterPro" id="IPR050463">
    <property type="entry name" value="Gfo/Idh/MocA_oxidrdct_glycsds"/>
</dbReference>
<dbReference type="InterPro" id="IPR000683">
    <property type="entry name" value="Gfo/Idh/MocA-like_OxRdtase_N"/>
</dbReference>
<organism evidence="3 4">
    <name type="scientific">Sphingobacterium suaedae</name>
    <dbReference type="NCBI Taxonomy" id="1686402"/>
    <lineage>
        <taxon>Bacteria</taxon>
        <taxon>Pseudomonadati</taxon>
        <taxon>Bacteroidota</taxon>
        <taxon>Sphingobacteriia</taxon>
        <taxon>Sphingobacteriales</taxon>
        <taxon>Sphingobacteriaceae</taxon>
        <taxon>Sphingobacterium</taxon>
    </lineage>
</organism>
<feature type="domain" description="Gfo/Idh/MocA-like oxidoreductase N-terminal" evidence="1">
    <location>
        <begin position="36"/>
        <end position="171"/>
    </location>
</feature>
<dbReference type="InterPro" id="IPR036291">
    <property type="entry name" value="NAD(P)-bd_dom_sf"/>
</dbReference>
<dbReference type="PANTHER" id="PTHR43818:SF5">
    <property type="entry name" value="OXIDOREDUCTASE FAMILY PROTEIN"/>
    <property type="match status" value="1"/>
</dbReference>
<feature type="domain" description="GFO/IDH/MocA-like oxidoreductase" evidence="2">
    <location>
        <begin position="183"/>
        <end position="318"/>
    </location>
</feature>
<evidence type="ECO:0000259" key="1">
    <source>
        <dbReference type="Pfam" id="PF01408"/>
    </source>
</evidence>
<gene>
    <name evidence="3" type="ORF">ACFSR5_00775</name>
</gene>